<evidence type="ECO:0000256" key="13">
    <source>
        <dbReference type="PIRSR" id="PIRSR602403-1"/>
    </source>
</evidence>
<dbReference type="Pfam" id="PF00067">
    <property type="entry name" value="p450"/>
    <property type="match status" value="1"/>
</dbReference>
<dbReference type="GO" id="GO:0004497">
    <property type="term" value="F:monooxygenase activity"/>
    <property type="evidence" value="ECO:0007669"/>
    <property type="project" value="UniProtKB-KW"/>
</dbReference>
<dbReference type="GO" id="GO:0005506">
    <property type="term" value="F:iron ion binding"/>
    <property type="evidence" value="ECO:0007669"/>
    <property type="project" value="InterPro"/>
</dbReference>
<evidence type="ECO:0000256" key="9">
    <source>
        <dbReference type="ARBA" id="ARBA00023002"/>
    </source>
</evidence>
<organism evidence="14 15">
    <name type="scientific">Piloderma croceum (strain F 1598)</name>
    <dbReference type="NCBI Taxonomy" id="765440"/>
    <lineage>
        <taxon>Eukaryota</taxon>
        <taxon>Fungi</taxon>
        <taxon>Dikarya</taxon>
        <taxon>Basidiomycota</taxon>
        <taxon>Agaricomycotina</taxon>
        <taxon>Agaricomycetes</taxon>
        <taxon>Agaricomycetidae</taxon>
        <taxon>Atheliales</taxon>
        <taxon>Atheliaceae</taxon>
        <taxon>Piloderma</taxon>
    </lineage>
</organism>
<accession>A0A0C3ERD9</accession>
<keyword evidence="10 13" id="KW-0408">Iron</keyword>
<dbReference type="InterPro" id="IPR001128">
    <property type="entry name" value="Cyt_P450"/>
</dbReference>
<gene>
    <name evidence="14" type="ORF">PILCRDRAFT_827536</name>
</gene>
<keyword evidence="15" id="KW-1185">Reference proteome</keyword>
<keyword evidence="6" id="KW-0812">Transmembrane</keyword>
<dbReference type="OrthoDB" id="1470350at2759"/>
<name>A0A0C3ERD9_PILCF</name>
<keyword evidence="8" id="KW-1133">Transmembrane helix</keyword>
<dbReference type="CDD" id="cd11069">
    <property type="entry name" value="CYP_FUM15-like"/>
    <property type="match status" value="1"/>
</dbReference>
<evidence type="ECO:0000256" key="5">
    <source>
        <dbReference type="ARBA" id="ARBA00022617"/>
    </source>
</evidence>
<keyword evidence="9" id="KW-0560">Oxidoreductase</keyword>
<dbReference type="Gene3D" id="1.10.630.10">
    <property type="entry name" value="Cytochrome P450"/>
    <property type="match status" value="1"/>
</dbReference>
<dbReference type="Proteomes" id="UP000054166">
    <property type="component" value="Unassembled WGS sequence"/>
</dbReference>
<reference evidence="15" key="2">
    <citation type="submission" date="2015-01" db="EMBL/GenBank/DDBJ databases">
        <title>Evolutionary Origins and Diversification of the Mycorrhizal Mutualists.</title>
        <authorList>
            <consortium name="DOE Joint Genome Institute"/>
            <consortium name="Mycorrhizal Genomics Consortium"/>
            <person name="Kohler A."/>
            <person name="Kuo A."/>
            <person name="Nagy L.G."/>
            <person name="Floudas D."/>
            <person name="Copeland A."/>
            <person name="Barry K.W."/>
            <person name="Cichocki N."/>
            <person name="Veneault-Fourrey C."/>
            <person name="LaButti K."/>
            <person name="Lindquist E.A."/>
            <person name="Lipzen A."/>
            <person name="Lundell T."/>
            <person name="Morin E."/>
            <person name="Murat C."/>
            <person name="Riley R."/>
            <person name="Ohm R."/>
            <person name="Sun H."/>
            <person name="Tunlid A."/>
            <person name="Henrissat B."/>
            <person name="Grigoriev I.V."/>
            <person name="Hibbett D.S."/>
            <person name="Martin F."/>
        </authorList>
    </citation>
    <scope>NUCLEOTIDE SEQUENCE [LARGE SCALE GENOMIC DNA]</scope>
    <source>
        <strain evidence="15">F 1598</strain>
    </source>
</reference>
<dbReference type="GO" id="GO:0020037">
    <property type="term" value="F:heme binding"/>
    <property type="evidence" value="ECO:0007669"/>
    <property type="project" value="InterPro"/>
</dbReference>
<dbReference type="PRINTS" id="PR00385">
    <property type="entry name" value="P450"/>
</dbReference>
<keyword evidence="12" id="KW-0472">Membrane</keyword>
<evidence type="ECO:0008006" key="16">
    <source>
        <dbReference type="Google" id="ProtNLM"/>
    </source>
</evidence>
<evidence type="ECO:0000256" key="10">
    <source>
        <dbReference type="ARBA" id="ARBA00023004"/>
    </source>
</evidence>
<evidence type="ECO:0000256" key="2">
    <source>
        <dbReference type="ARBA" id="ARBA00004370"/>
    </source>
</evidence>
<evidence type="ECO:0000313" key="15">
    <source>
        <dbReference type="Proteomes" id="UP000054166"/>
    </source>
</evidence>
<dbReference type="GO" id="GO:0016020">
    <property type="term" value="C:membrane"/>
    <property type="evidence" value="ECO:0007669"/>
    <property type="project" value="UniProtKB-SubCell"/>
</dbReference>
<keyword evidence="7 13" id="KW-0479">Metal-binding</keyword>
<evidence type="ECO:0000256" key="6">
    <source>
        <dbReference type="ARBA" id="ARBA00022692"/>
    </source>
</evidence>
<reference evidence="14 15" key="1">
    <citation type="submission" date="2014-04" db="EMBL/GenBank/DDBJ databases">
        <authorList>
            <consortium name="DOE Joint Genome Institute"/>
            <person name="Kuo A."/>
            <person name="Tarkka M."/>
            <person name="Buscot F."/>
            <person name="Kohler A."/>
            <person name="Nagy L.G."/>
            <person name="Floudas D."/>
            <person name="Copeland A."/>
            <person name="Barry K.W."/>
            <person name="Cichocki N."/>
            <person name="Veneault-Fourrey C."/>
            <person name="LaButti K."/>
            <person name="Lindquist E.A."/>
            <person name="Lipzen A."/>
            <person name="Lundell T."/>
            <person name="Morin E."/>
            <person name="Murat C."/>
            <person name="Sun H."/>
            <person name="Tunlid A."/>
            <person name="Henrissat B."/>
            <person name="Grigoriev I.V."/>
            <person name="Hibbett D.S."/>
            <person name="Martin F."/>
            <person name="Nordberg H.P."/>
            <person name="Cantor M.N."/>
            <person name="Hua S.X."/>
        </authorList>
    </citation>
    <scope>NUCLEOTIDE SEQUENCE [LARGE SCALE GENOMIC DNA]</scope>
    <source>
        <strain evidence="14 15">F 1598</strain>
    </source>
</reference>
<evidence type="ECO:0000256" key="1">
    <source>
        <dbReference type="ARBA" id="ARBA00001971"/>
    </source>
</evidence>
<evidence type="ECO:0000256" key="7">
    <source>
        <dbReference type="ARBA" id="ARBA00022723"/>
    </source>
</evidence>
<feature type="binding site" description="axial binding residue" evidence="13">
    <location>
        <position position="508"/>
    </location>
    <ligand>
        <name>heme</name>
        <dbReference type="ChEBI" id="CHEBI:30413"/>
    </ligand>
    <ligandPart>
        <name>Fe</name>
        <dbReference type="ChEBI" id="CHEBI:18248"/>
    </ligandPart>
</feature>
<dbReference type="InterPro" id="IPR002403">
    <property type="entry name" value="Cyt_P450_E_grp-IV"/>
</dbReference>
<dbReference type="PRINTS" id="PR00465">
    <property type="entry name" value="EP450IV"/>
</dbReference>
<dbReference type="STRING" id="765440.A0A0C3ERD9"/>
<sequence length="571" mass="64193">MDVLQSFQSSPYLSITAVVVLFATYIVLDNYDFIPSDDVVKNLPTAGRGNWLTGHFRQYYSSDDPDLFSTACYNRLGPIHTISGFFGQKRIVVQDSKALAHMVKNGYDYPKNNIVRGEMGRALGHGLLYVEGDDHKRQRKMLNPAFSQNNVRELAPIFTNLALQLADQLGHLVDQEAKKLDDRIPGLFKRAQQEEGVVLDCYGWFFRVALDAIGIGGFGRNYGAVHDAEQKVPKCFSLWSTNEAEDFSLHSLIYRVLSIILPLSVKRIPFISTERQIIVENVKQELNEDSRNMYDERKAWLTKGGGADDDSKDVLTLLMKGNVEAIGKDKLSDDEVFAQIKTFIFAGHETSSTGLSWTFYLLAQNPRLQTRLREEISKAKAEAGDEQISPEVLATLPFLDAVLRESLRCRPPIPSRSSVAMKDDVIPLAKPVKLSNGRVITELPIKKGQEFCTWHSITNKRQDIWGSDASQFNPDRWLNDPEAGKKGDLKGAALYSQMMTFFGGPRSCIGYRFAITEMKAIIAILIERFQFHDVGVPISARTFIVMRPAVEGENGKLTNQMPLRITRVKTD</sequence>
<dbReference type="InterPro" id="IPR050121">
    <property type="entry name" value="Cytochrome_P450_monoxygenase"/>
</dbReference>
<protein>
    <recommendedName>
        <fullName evidence="16">Cytochrome P450</fullName>
    </recommendedName>
</protein>
<comment type="pathway">
    <text evidence="3">Secondary metabolite biosynthesis; terpenoid biosynthesis.</text>
</comment>
<evidence type="ECO:0000256" key="4">
    <source>
        <dbReference type="ARBA" id="ARBA00010617"/>
    </source>
</evidence>
<dbReference type="PANTHER" id="PTHR24305">
    <property type="entry name" value="CYTOCHROME P450"/>
    <property type="match status" value="1"/>
</dbReference>
<evidence type="ECO:0000256" key="8">
    <source>
        <dbReference type="ARBA" id="ARBA00022989"/>
    </source>
</evidence>
<dbReference type="AlphaFoldDB" id="A0A0C3ERD9"/>
<comment type="similarity">
    <text evidence="4">Belongs to the cytochrome P450 family.</text>
</comment>
<evidence type="ECO:0000256" key="11">
    <source>
        <dbReference type="ARBA" id="ARBA00023033"/>
    </source>
</evidence>
<proteinExistence type="inferred from homology"/>
<dbReference type="InParanoid" id="A0A0C3ERD9"/>
<keyword evidence="5 13" id="KW-0349">Heme</keyword>
<dbReference type="GO" id="GO:0016705">
    <property type="term" value="F:oxidoreductase activity, acting on paired donors, with incorporation or reduction of molecular oxygen"/>
    <property type="evidence" value="ECO:0007669"/>
    <property type="project" value="InterPro"/>
</dbReference>
<dbReference type="EMBL" id="KN833050">
    <property type="protein sequence ID" value="KIM75120.1"/>
    <property type="molecule type" value="Genomic_DNA"/>
</dbReference>
<dbReference type="SUPFAM" id="SSF48264">
    <property type="entry name" value="Cytochrome P450"/>
    <property type="match status" value="1"/>
</dbReference>
<evidence type="ECO:0000256" key="12">
    <source>
        <dbReference type="ARBA" id="ARBA00023136"/>
    </source>
</evidence>
<keyword evidence="11" id="KW-0503">Monooxygenase</keyword>
<dbReference type="PANTHER" id="PTHR24305:SF166">
    <property type="entry name" value="CYTOCHROME P450 12A4, MITOCHONDRIAL-RELATED"/>
    <property type="match status" value="1"/>
</dbReference>
<comment type="cofactor">
    <cofactor evidence="1 13">
        <name>heme</name>
        <dbReference type="ChEBI" id="CHEBI:30413"/>
    </cofactor>
</comment>
<comment type="subcellular location">
    <subcellularLocation>
        <location evidence="2">Membrane</location>
    </subcellularLocation>
</comment>
<evidence type="ECO:0000313" key="14">
    <source>
        <dbReference type="EMBL" id="KIM75120.1"/>
    </source>
</evidence>
<evidence type="ECO:0000256" key="3">
    <source>
        <dbReference type="ARBA" id="ARBA00004721"/>
    </source>
</evidence>
<dbReference type="HOGENOM" id="CLU_001570_5_11_1"/>
<dbReference type="InterPro" id="IPR036396">
    <property type="entry name" value="Cyt_P450_sf"/>
</dbReference>